<feature type="compositionally biased region" description="Basic and acidic residues" evidence="1">
    <location>
        <begin position="89"/>
        <end position="101"/>
    </location>
</feature>
<name>A0A439DG43_9PEZI</name>
<keyword evidence="3" id="KW-1185">Reference proteome</keyword>
<proteinExistence type="predicted"/>
<dbReference type="EMBL" id="RYZI01000028">
    <property type="protein sequence ID" value="RWA13374.1"/>
    <property type="molecule type" value="Genomic_DNA"/>
</dbReference>
<dbReference type="Proteomes" id="UP000286045">
    <property type="component" value="Unassembled WGS sequence"/>
</dbReference>
<feature type="compositionally biased region" description="Basic and acidic residues" evidence="1">
    <location>
        <begin position="60"/>
        <end position="81"/>
    </location>
</feature>
<accession>A0A439DG43</accession>
<evidence type="ECO:0000313" key="2">
    <source>
        <dbReference type="EMBL" id="RWA13374.1"/>
    </source>
</evidence>
<organism evidence="2 3">
    <name type="scientific">Xylaria grammica</name>
    <dbReference type="NCBI Taxonomy" id="363999"/>
    <lineage>
        <taxon>Eukaryota</taxon>
        <taxon>Fungi</taxon>
        <taxon>Dikarya</taxon>
        <taxon>Ascomycota</taxon>
        <taxon>Pezizomycotina</taxon>
        <taxon>Sordariomycetes</taxon>
        <taxon>Xylariomycetidae</taxon>
        <taxon>Xylariales</taxon>
        <taxon>Xylariaceae</taxon>
        <taxon>Xylaria</taxon>
    </lineage>
</organism>
<dbReference type="AlphaFoldDB" id="A0A439DG43"/>
<feature type="region of interest" description="Disordered" evidence="1">
    <location>
        <begin position="1"/>
        <end position="26"/>
    </location>
</feature>
<protein>
    <submittedName>
        <fullName evidence="2">Uncharacterized protein</fullName>
    </submittedName>
</protein>
<evidence type="ECO:0000256" key="1">
    <source>
        <dbReference type="SAM" id="MobiDB-lite"/>
    </source>
</evidence>
<feature type="compositionally biased region" description="Basic and acidic residues" evidence="1">
    <location>
        <begin position="156"/>
        <end position="174"/>
    </location>
</feature>
<evidence type="ECO:0000313" key="3">
    <source>
        <dbReference type="Proteomes" id="UP000286045"/>
    </source>
</evidence>
<feature type="region of interest" description="Disordered" evidence="1">
    <location>
        <begin position="60"/>
        <end position="174"/>
    </location>
</feature>
<sequence length="174" mass="20801">MRLSPPTDPRNLLPSRAHPEQRHNRKQLEKQYQIGLTEVGVLGLIGLTLAWNIEHQVQKCEQRKDKEEAEKKKREGRERYQRGNAYYDRTTDPRRNHRAPDSNRSSKRSNWDVSESSSRDRRRRQSVGYRSDSNCSYMPRHGPHDDRRYGNQYQYKDPRDTDLAGRRRSHLDSW</sequence>
<reference evidence="2 3" key="1">
    <citation type="submission" date="2018-12" db="EMBL/GenBank/DDBJ databases">
        <title>Draft genome sequence of Xylaria grammica IHI A82.</title>
        <authorList>
            <person name="Buettner E."/>
            <person name="Kellner H."/>
        </authorList>
    </citation>
    <scope>NUCLEOTIDE SEQUENCE [LARGE SCALE GENOMIC DNA]</scope>
    <source>
        <strain evidence="2 3">IHI A82</strain>
    </source>
</reference>
<comment type="caution">
    <text evidence="2">The sequence shown here is derived from an EMBL/GenBank/DDBJ whole genome shotgun (WGS) entry which is preliminary data.</text>
</comment>
<gene>
    <name evidence="2" type="ORF">EKO27_g1739</name>
</gene>
<feature type="compositionally biased region" description="Basic and acidic residues" evidence="1">
    <location>
        <begin position="17"/>
        <end position="26"/>
    </location>
</feature>